<gene>
    <name evidence="1" type="ORF">KK1_046696</name>
</gene>
<evidence type="ECO:0000313" key="2">
    <source>
        <dbReference type="Proteomes" id="UP000075243"/>
    </source>
</evidence>
<comment type="caution">
    <text evidence="1">The sequence shown here is derived from an EMBL/GenBank/DDBJ whole genome shotgun (WGS) entry which is preliminary data.</text>
</comment>
<protein>
    <submittedName>
        <fullName evidence="1">Uncharacterized protein</fullName>
    </submittedName>
</protein>
<organism evidence="1 2">
    <name type="scientific">Cajanus cajan</name>
    <name type="common">Pigeon pea</name>
    <name type="synonym">Cajanus indicus</name>
    <dbReference type="NCBI Taxonomy" id="3821"/>
    <lineage>
        <taxon>Eukaryota</taxon>
        <taxon>Viridiplantae</taxon>
        <taxon>Streptophyta</taxon>
        <taxon>Embryophyta</taxon>
        <taxon>Tracheophyta</taxon>
        <taxon>Spermatophyta</taxon>
        <taxon>Magnoliopsida</taxon>
        <taxon>eudicotyledons</taxon>
        <taxon>Gunneridae</taxon>
        <taxon>Pentapetalae</taxon>
        <taxon>rosids</taxon>
        <taxon>fabids</taxon>
        <taxon>Fabales</taxon>
        <taxon>Fabaceae</taxon>
        <taxon>Papilionoideae</taxon>
        <taxon>50 kb inversion clade</taxon>
        <taxon>NPAAA clade</taxon>
        <taxon>indigoferoid/millettioid clade</taxon>
        <taxon>Phaseoleae</taxon>
        <taxon>Cajanus</taxon>
    </lineage>
</organism>
<dbReference type="Gramene" id="C.cajan_45920.t">
    <property type="protein sequence ID" value="C.cajan_45920.t.cds1"/>
    <property type="gene ID" value="C.cajan_45920"/>
</dbReference>
<reference evidence="1" key="1">
    <citation type="journal article" date="2012" name="Nat. Biotechnol.">
        <title>Draft genome sequence of pigeonpea (Cajanus cajan), an orphan legume crop of resource-poor farmers.</title>
        <authorList>
            <person name="Varshney R.K."/>
            <person name="Chen W."/>
            <person name="Li Y."/>
            <person name="Bharti A.K."/>
            <person name="Saxena R.K."/>
            <person name="Schlueter J.A."/>
            <person name="Donoghue M.T."/>
            <person name="Azam S."/>
            <person name="Fan G."/>
            <person name="Whaley A.M."/>
            <person name="Farmer A.D."/>
            <person name="Sheridan J."/>
            <person name="Iwata A."/>
            <person name="Tuteja R."/>
            <person name="Penmetsa R.V."/>
            <person name="Wu W."/>
            <person name="Upadhyaya H.D."/>
            <person name="Yang S.P."/>
            <person name="Shah T."/>
            <person name="Saxena K.B."/>
            <person name="Michael T."/>
            <person name="McCombie W.R."/>
            <person name="Yang B."/>
            <person name="Zhang G."/>
            <person name="Yang H."/>
            <person name="Wang J."/>
            <person name="Spillane C."/>
            <person name="Cook D.R."/>
            <person name="May G.D."/>
            <person name="Xu X."/>
            <person name="Jackson S.A."/>
        </authorList>
    </citation>
    <scope>NUCLEOTIDE SEQUENCE [LARGE SCALE GENOMIC DNA]</scope>
</reference>
<keyword evidence="2" id="KW-1185">Reference proteome</keyword>
<dbReference type="AlphaFoldDB" id="A0A151UEK7"/>
<proteinExistence type="predicted"/>
<evidence type="ECO:0000313" key="1">
    <source>
        <dbReference type="EMBL" id="KYP77756.1"/>
    </source>
</evidence>
<dbReference type="Proteomes" id="UP000075243">
    <property type="component" value="Unassembled WGS sequence"/>
</dbReference>
<accession>A0A151UEK7</accession>
<name>A0A151UEK7_CAJCA</name>
<dbReference type="EMBL" id="AGCT01032691">
    <property type="protein sequence ID" value="KYP77756.1"/>
    <property type="molecule type" value="Genomic_DNA"/>
</dbReference>
<sequence length="62" mass="7173">MDIASTYIFLLGRPWIHQAKVVPSILHQKVMFMVDDKMVIVQVEEDMIISKPLTIPYVDEAK</sequence>